<evidence type="ECO:0000313" key="2">
    <source>
        <dbReference type="Proteomes" id="UP000236291"/>
    </source>
</evidence>
<evidence type="ECO:0000313" key="1">
    <source>
        <dbReference type="EMBL" id="PNX85578.1"/>
    </source>
</evidence>
<sequence>MFGISLASDLSCCDASFAVITNLFLVCAPDCLGRRLGPRLLGRVDDSGRLVRDFYNILNEVKTGEIPADIKLPESFDKLVSDMQTNQYDAKTFAFMLRGM</sequence>
<dbReference type="Proteomes" id="UP000236291">
    <property type="component" value="Unassembled WGS sequence"/>
</dbReference>
<reference evidence="1 2" key="1">
    <citation type="journal article" date="2014" name="Am. J. Bot.">
        <title>Genome assembly and annotation for red clover (Trifolium pratense; Fabaceae).</title>
        <authorList>
            <person name="Istvanek J."/>
            <person name="Jaros M."/>
            <person name="Krenek A."/>
            <person name="Repkova J."/>
        </authorList>
    </citation>
    <scope>NUCLEOTIDE SEQUENCE [LARGE SCALE GENOMIC DNA]</scope>
    <source>
        <strain evidence="2">cv. Tatra</strain>
        <tissue evidence="1">Young leaves</tissue>
    </source>
</reference>
<reference evidence="1 2" key="2">
    <citation type="journal article" date="2017" name="Front. Plant Sci.">
        <title>Gene Classification and Mining of Molecular Markers Useful in Red Clover (Trifolium pratense) Breeding.</title>
        <authorList>
            <person name="Istvanek J."/>
            <person name="Dluhosova J."/>
            <person name="Dluhos P."/>
            <person name="Patkova L."/>
            <person name="Nedelnik J."/>
            <person name="Repkova J."/>
        </authorList>
    </citation>
    <scope>NUCLEOTIDE SEQUENCE [LARGE SCALE GENOMIC DNA]</scope>
    <source>
        <strain evidence="2">cv. Tatra</strain>
        <tissue evidence="1">Young leaves</tissue>
    </source>
</reference>
<proteinExistence type="predicted"/>
<name>A0A2K3M468_TRIPR</name>
<dbReference type="STRING" id="57577.A0A2K3M468"/>
<dbReference type="GO" id="GO:0016740">
    <property type="term" value="F:transferase activity"/>
    <property type="evidence" value="ECO:0007669"/>
    <property type="project" value="UniProtKB-KW"/>
</dbReference>
<dbReference type="AlphaFoldDB" id="A0A2K3M468"/>
<organism evidence="1 2">
    <name type="scientific">Trifolium pratense</name>
    <name type="common">Red clover</name>
    <dbReference type="NCBI Taxonomy" id="57577"/>
    <lineage>
        <taxon>Eukaryota</taxon>
        <taxon>Viridiplantae</taxon>
        <taxon>Streptophyta</taxon>
        <taxon>Embryophyta</taxon>
        <taxon>Tracheophyta</taxon>
        <taxon>Spermatophyta</taxon>
        <taxon>Magnoliopsida</taxon>
        <taxon>eudicotyledons</taxon>
        <taxon>Gunneridae</taxon>
        <taxon>Pentapetalae</taxon>
        <taxon>rosids</taxon>
        <taxon>fabids</taxon>
        <taxon>Fabales</taxon>
        <taxon>Fabaceae</taxon>
        <taxon>Papilionoideae</taxon>
        <taxon>50 kb inversion clade</taxon>
        <taxon>NPAAA clade</taxon>
        <taxon>Hologalegina</taxon>
        <taxon>IRL clade</taxon>
        <taxon>Trifolieae</taxon>
        <taxon>Trifolium</taxon>
    </lineage>
</organism>
<dbReference type="ExpressionAtlas" id="A0A2K3M468">
    <property type="expression patterns" value="baseline"/>
</dbReference>
<dbReference type="EMBL" id="ASHM01049075">
    <property type="protein sequence ID" value="PNX85578.1"/>
    <property type="molecule type" value="Genomic_DNA"/>
</dbReference>
<accession>A0A2K3M468</accession>
<gene>
    <name evidence="1" type="ORF">L195_g041648</name>
</gene>
<feature type="non-terminal residue" evidence="1">
    <location>
        <position position="100"/>
    </location>
</feature>
<comment type="caution">
    <text evidence="1">The sequence shown here is derived from an EMBL/GenBank/DDBJ whole genome shotgun (WGS) entry which is preliminary data.</text>
</comment>
<keyword evidence="1" id="KW-0808">Transferase</keyword>
<protein>
    <submittedName>
        <fullName evidence="1">Putative galacturonosyltransferase 14-like protein</fullName>
    </submittedName>
</protein>